<name>A0ABV8DUI2_9NOCA</name>
<accession>A0ABV8DUI2</accession>
<dbReference type="EMBL" id="JBHSAX010000014">
    <property type="protein sequence ID" value="MFC3963399.1"/>
    <property type="molecule type" value="Genomic_DNA"/>
</dbReference>
<protein>
    <submittedName>
        <fullName evidence="1">Uncharacterized protein</fullName>
    </submittedName>
</protein>
<dbReference type="RefSeq" id="WP_378613144.1">
    <property type="nucleotide sequence ID" value="NZ_JBHSAX010000014.1"/>
</dbReference>
<reference evidence="2" key="1">
    <citation type="journal article" date="2019" name="Int. J. Syst. Evol. Microbiol.">
        <title>The Global Catalogue of Microorganisms (GCM) 10K type strain sequencing project: providing services to taxonomists for standard genome sequencing and annotation.</title>
        <authorList>
            <consortium name="The Broad Institute Genomics Platform"/>
            <consortium name="The Broad Institute Genome Sequencing Center for Infectious Disease"/>
            <person name="Wu L."/>
            <person name="Ma J."/>
        </authorList>
    </citation>
    <scope>NUCLEOTIDE SEQUENCE [LARGE SCALE GENOMIC DNA]</scope>
    <source>
        <strain evidence="2">CGMCC 4.7330</strain>
    </source>
</reference>
<evidence type="ECO:0000313" key="2">
    <source>
        <dbReference type="Proteomes" id="UP001595696"/>
    </source>
</evidence>
<sequence length="153" mass="16997">MSAPPVIVPAVAQANTYALYASGNFIQETELDRLGEWIAPDVLSGKLIFENPFLVFHDDLALRVDASRSWFVVDGEYVLGRDLSAPGSDWRVGYLQLLSDGTEADALRWIEGIEEGAELDRLDDRVGQDDPLGMVIAVWEDPHGQWDLALVRQ</sequence>
<keyword evidence="2" id="KW-1185">Reference proteome</keyword>
<organism evidence="1 2">
    <name type="scientific">Nocardia jiangsuensis</name>
    <dbReference type="NCBI Taxonomy" id="1691563"/>
    <lineage>
        <taxon>Bacteria</taxon>
        <taxon>Bacillati</taxon>
        <taxon>Actinomycetota</taxon>
        <taxon>Actinomycetes</taxon>
        <taxon>Mycobacteriales</taxon>
        <taxon>Nocardiaceae</taxon>
        <taxon>Nocardia</taxon>
    </lineage>
</organism>
<proteinExistence type="predicted"/>
<comment type="caution">
    <text evidence="1">The sequence shown here is derived from an EMBL/GenBank/DDBJ whole genome shotgun (WGS) entry which is preliminary data.</text>
</comment>
<gene>
    <name evidence="1" type="ORF">ACFO0B_15515</name>
</gene>
<evidence type="ECO:0000313" key="1">
    <source>
        <dbReference type="EMBL" id="MFC3963399.1"/>
    </source>
</evidence>
<dbReference type="Proteomes" id="UP001595696">
    <property type="component" value="Unassembled WGS sequence"/>
</dbReference>